<dbReference type="InterPro" id="IPR036162">
    <property type="entry name" value="Resolvase-like_N_sf"/>
</dbReference>
<dbReference type="Gene3D" id="3.40.50.1390">
    <property type="entry name" value="Resolvase, N-terminal catalytic domain"/>
    <property type="match status" value="1"/>
</dbReference>
<evidence type="ECO:0000259" key="2">
    <source>
        <dbReference type="PROSITE" id="PS51737"/>
    </source>
</evidence>
<keyword evidence="4" id="KW-1185">Reference proteome</keyword>
<reference evidence="4" key="2">
    <citation type="submission" date="2010-01" db="EMBL/GenBank/DDBJ databases">
        <title>The complete genome of Conexibacter woesei DSM 14684.</title>
        <authorList>
            <consortium name="US DOE Joint Genome Institute (JGI-PGF)"/>
            <person name="Lucas S."/>
            <person name="Copeland A."/>
            <person name="Lapidus A."/>
            <person name="Glavina del Rio T."/>
            <person name="Dalin E."/>
            <person name="Tice H."/>
            <person name="Bruce D."/>
            <person name="Goodwin L."/>
            <person name="Pitluck S."/>
            <person name="Kyrpides N."/>
            <person name="Mavromatis K."/>
            <person name="Ivanova N."/>
            <person name="Mikhailova N."/>
            <person name="Chertkov O."/>
            <person name="Brettin T."/>
            <person name="Detter J.C."/>
            <person name="Han C."/>
            <person name="Larimer F."/>
            <person name="Land M."/>
            <person name="Hauser L."/>
            <person name="Markowitz V."/>
            <person name="Cheng J.-F."/>
            <person name="Hugenholtz P."/>
            <person name="Woyke T."/>
            <person name="Wu D."/>
            <person name="Pukall R."/>
            <person name="Steenblock K."/>
            <person name="Schneider S."/>
            <person name="Klenk H.-P."/>
            <person name="Eisen J.A."/>
        </authorList>
    </citation>
    <scope>NUCLEOTIDE SEQUENCE [LARGE SCALE GENOMIC DNA]</scope>
    <source>
        <strain evidence="4">DSM 14684 / CIP 108061 / JCM 11494 / NBRC 100937 / ID131577</strain>
    </source>
</reference>
<dbReference type="RefSeq" id="WP_012936664.1">
    <property type="nucleotide sequence ID" value="NC_013739.1"/>
</dbReference>
<dbReference type="Pfam" id="PF13408">
    <property type="entry name" value="Zn_ribbon_recom"/>
    <property type="match status" value="1"/>
</dbReference>
<dbReference type="STRING" id="469383.Cwoe_5207"/>
<dbReference type="SMART" id="SM00857">
    <property type="entry name" value="Resolvase"/>
    <property type="match status" value="1"/>
</dbReference>
<accession>D3FEC1</accession>
<gene>
    <name evidence="3" type="ordered locus">Cwoe_5207</name>
</gene>
<feature type="region of interest" description="Disordered" evidence="1">
    <location>
        <begin position="242"/>
        <end position="264"/>
    </location>
</feature>
<name>D3FEC1_CONWI</name>
<feature type="domain" description="Recombinase" evidence="2">
    <location>
        <begin position="182"/>
        <end position="330"/>
    </location>
</feature>
<evidence type="ECO:0000256" key="1">
    <source>
        <dbReference type="SAM" id="MobiDB-lite"/>
    </source>
</evidence>
<dbReference type="AlphaFoldDB" id="D3FEC1"/>
<dbReference type="CDD" id="cd00338">
    <property type="entry name" value="Ser_Recombinase"/>
    <property type="match status" value="1"/>
</dbReference>
<reference evidence="3 4" key="1">
    <citation type="journal article" date="2010" name="Stand. Genomic Sci.">
        <title>Complete genome sequence of Conexibacter woesei type strain (ID131577).</title>
        <authorList>
            <person name="Pukall R."/>
            <person name="Lapidus A."/>
            <person name="Glavina Del Rio T."/>
            <person name="Copeland A."/>
            <person name="Tice H."/>
            <person name="Cheng J.-F."/>
            <person name="Lucas S."/>
            <person name="Chen F."/>
            <person name="Nolan M."/>
            <person name="Bruce D."/>
            <person name="Goodwin L."/>
            <person name="Pitluck S."/>
            <person name="Mavromatis K."/>
            <person name="Ivanova N."/>
            <person name="Ovchinnikova G."/>
            <person name="Pati A."/>
            <person name="Chen A."/>
            <person name="Palaniappan K."/>
            <person name="Land M."/>
            <person name="Hauser L."/>
            <person name="Chang Y.-J."/>
            <person name="Jeffries C.D."/>
            <person name="Chain P."/>
            <person name="Meincke L."/>
            <person name="Sims D."/>
            <person name="Brettin T."/>
            <person name="Detter J.C."/>
            <person name="Rohde M."/>
            <person name="Goeker M."/>
            <person name="Bristow J."/>
            <person name="Eisen J.A."/>
            <person name="Markowitz V."/>
            <person name="Kyrpides N.C."/>
            <person name="Klenk H.-P."/>
            <person name="Hugenholtz P."/>
        </authorList>
    </citation>
    <scope>NUCLEOTIDE SEQUENCE [LARGE SCALE GENOMIC DNA]</scope>
    <source>
        <strain evidence="4">DSM 14684 / CIP 108061 / JCM 11494 / NBRC 100937 / ID131577</strain>
    </source>
</reference>
<dbReference type="Pfam" id="PF07508">
    <property type="entry name" value="Recombinase"/>
    <property type="match status" value="1"/>
</dbReference>
<dbReference type="GO" id="GO:0000150">
    <property type="term" value="F:DNA strand exchange activity"/>
    <property type="evidence" value="ECO:0007669"/>
    <property type="project" value="InterPro"/>
</dbReference>
<dbReference type="KEGG" id="cwo:Cwoe_5207"/>
<dbReference type="InterPro" id="IPR038109">
    <property type="entry name" value="DNA_bind_recomb_sf"/>
</dbReference>
<dbReference type="eggNOG" id="COG1961">
    <property type="taxonomic scope" value="Bacteria"/>
</dbReference>
<dbReference type="PANTHER" id="PTHR30461">
    <property type="entry name" value="DNA-INVERTASE FROM LAMBDOID PROPHAGE"/>
    <property type="match status" value="1"/>
</dbReference>
<dbReference type="PROSITE" id="PS51737">
    <property type="entry name" value="RECOMBINASE_DNA_BIND"/>
    <property type="match status" value="1"/>
</dbReference>
<dbReference type="PANTHER" id="PTHR30461:SF23">
    <property type="entry name" value="DNA RECOMBINASE-RELATED"/>
    <property type="match status" value="1"/>
</dbReference>
<dbReference type="Proteomes" id="UP000008229">
    <property type="component" value="Chromosome"/>
</dbReference>
<dbReference type="Gene3D" id="3.90.1750.20">
    <property type="entry name" value="Putative Large Serine Recombinase, Chain B, Domain 2"/>
    <property type="match status" value="1"/>
</dbReference>
<dbReference type="InterPro" id="IPR006119">
    <property type="entry name" value="Resolv_N"/>
</dbReference>
<organism evidence="3 4">
    <name type="scientific">Conexibacter woesei (strain DSM 14684 / CCUG 47730 / CIP 108061 / JCM 11494 / NBRC 100937 / ID131577)</name>
    <dbReference type="NCBI Taxonomy" id="469383"/>
    <lineage>
        <taxon>Bacteria</taxon>
        <taxon>Bacillati</taxon>
        <taxon>Actinomycetota</taxon>
        <taxon>Thermoleophilia</taxon>
        <taxon>Solirubrobacterales</taxon>
        <taxon>Conexibacteraceae</taxon>
        <taxon>Conexibacter</taxon>
    </lineage>
</organism>
<evidence type="ECO:0000313" key="3">
    <source>
        <dbReference type="EMBL" id="ADB53613.1"/>
    </source>
</evidence>
<dbReference type="InterPro" id="IPR025827">
    <property type="entry name" value="Zn_ribbon_recom_dom"/>
</dbReference>
<sequence length="598" mass="67028">MTVAAPATVKYAFYGRVSTEDAQDPSLSIPRQLAACRRAIEATSGEVVAYYWDIESGRKELAQRGRGADGTPFGVAVPRDGGLADLRARVGNGCGFDAVIVESIDRLSRMTADATRIERELEQLDIGLFAADEPMVANATAILTRRVKQGVAEWYVRDLIEKSRRGMEESVRQGWHTGGPVPYGFALEPHEHPNPHKAREGKLKHKLVIDPIRGPIVLMVYEDYCVHGLGLGEIVDKLNRDLDRYPPPQRNRKDDNGLAQTWSRSQVRSMLRNPKYTGYNVWNRHDKRKGRPLIRAREQWIWSPLPTHEALVTRELFEAVEERARRNAIAARAPDQARPYSGRPRRAGRFYVLRGHVRCGMCGRRMEGSHQKGSNWYRCQYVTRRGSVAADIAGHPRVLGIKEDKVLDAVLDFLSERIFGPGRLRLLRAELASAASDSWREHDAELERLERERTDVDRSLRRQVLRLEEHDDPNHPVIALATRRIEELSARATAISEATTVLRAKRPAGASPDEIETMLDAIPDMRDALATADESELAEIFEAFDVTATYDKANARLELAATVTPELVEDQEKATAPRGRSRDFGIAGAGFEPATFGL</sequence>
<dbReference type="InterPro" id="IPR011109">
    <property type="entry name" value="DNA_bind_recombinase_dom"/>
</dbReference>
<dbReference type="GO" id="GO:0003677">
    <property type="term" value="F:DNA binding"/>
    <property type="evidence" value="ECO:0007669"/>
    <property type="project" value="InterPro"/>
</dbReference>
<dbReference type="SUPFAM" id="SSF53041">
    <property type="entry name" value="Resolvase-like"/>
    <property type="match status" value="1"/>
</dbReference>
<proteinExistence type="predicted"/>
<dbReference type="HOGENOM" id="CLU_417896_0_0_11"/>
<dbReference type="Pfam" id="PF00239">
    <property type="entry name" value="Resolvase"/>
    <property type="match status" value="1"/>
</dbReference>
<protein>
    <submittedName>
        <fullName evidence="3">Resolvase domain protein</fullName>
    </submittedName>
</protein>
<dbReference type="EMBL" id="CP001854">
    <property type="protein sequence ID" value="ADB53613.1"/>
    <property type="molecule type" value="Genomic_DNA"/>
</dbReference>
<dbReference type="InterPro" id="IPR050639">
    <property type="entry name" value="SSR_resolvase"/>
</dbReference>
<evidence type="ECO:0000313" key="4">
    <source>
        <dbReference type="Proteomes" id="UP000008229"/>
    </source>
</evidence>